<name>A0A8H5GSS7_9AGAR</name>
<feature type="transmembrane region" description="Helical" evidence="2">
    <location>
        <begin position="12"/>
        <end position="29"/>
    </location>
</feature>
<feature type="compositionally biased region" description="Basic and acidic residues" evidence="1">
    <location>
        <begin position="175"/>
        <end position="191"/>
    </location>
</feature>
<reference evidence="3 4" key="1">
    <citation type="journal article" date="2020" name="ISME J.">
        <title>Uncovering the hidden diversity of litter-decomposition mechanisms in mushroom-forming fungi.</title>
        <authorList>
            <person name="Floudas D."/>
            <person name="Bentzer J."/>
            <person name="Ahren D."/>
            <person name="Johansson T."/>
            <person name="Persson P."/>
            <person name="Tunlid A."/>
        </authorList>
    </citation>
    <scope>NUCLEOTIDE SEQUENCE [LARGE SCALE GENOMIC DNA]</scope>
    <source>
        <strain evidence="3 4">CBS 291.85</strain>
    </source>
</reference>
<evidence type="ECO:0000313" key="3">
    <source>
        <dbReference type="EMBL" id="KAF5370155.1"/>
    </source>
</evidence>
<keyword evidence="2" id="KW-1133">Transmembrane helix</keyword>
<dbReference type="AlphaFoldDB" id="A0A8H5GSS7"/>
<feature type="region of interest" description="Disordered" evidence="1">
    <location>
        <begin position="128"/>
        <end position="192"/>
    </location>
</feature>
<feature type="compositionally biased region" description="Acidic residues" evidence="1">
    <location>
        <begin position="165"/>
        <end position="174"/>
    </location>
</feature>
<protein>
    <submittedName>
        <fullName evidence="3">Uncharacterized protein</fullName>
    </submittedName>
</protein>
<evidence type="ECO:0000256" key="1">
    <source>
        <dbReference type="SAM" id="MobiDB-lite"/>
    </source>
</evidence>
<gene>
    <name evidence="3" type="ORF">D9758_001426</name>
</gene>
<keyword evidence="2" id="KW-0812">Transmembrane</keyword>
<evidence type="ECO:0000256" key="2">
    <source>
        <dbReference type="SAM" id="Phobius"/>
    </source>
</evidence>
<dbReference type="Proteomes" id="UP000559256">
    <property type="component" value="Unassembled WGS sequence"/>
</dbReference>
<sequence>MKKNAVDGKQDCILEFLFSRCLMFIYLLVRTRLNIGFDNDNDKQNANKLKLPDEYMIIHAFWNKMLCIQYDLALNKDESHQHTPHESHPVPRQSTHYPQTLARAELKWDKLKGKAFRILPPRVLLRGSHAPLKGRGKGNGNWKGKGIKTMKPSGKGKGTKHAAPEDDEDYDEDNKDQNEELETPQHEHDQHIQVSKLSMGLKYWTSFDGIF</sequence>
<keyword evidence="2" id="KW-0472">Membrane</keyword>
<organism evidence="3 4">
    <name type="scientific">Tetrapyrgos nigripes</name>
    <dbReference type="NCBI Taxonomy" id="182062"/>
    <lineage>
        <taxon>Eukaryota</taxon>
        <taxon>Fungi</taxon>
        <taxon>Dikarya</taxon>
        <taxon>Basidiomycota</taxon>
        <taxon>Agaricomycotina</taxon>
        <taxon>Agaricomycetes</taxon>
        <taxon>Agaricomycetidae</taxon>
        <taxon>Agaricales</taxon>
        <taxon>Marasmiineae</taxon>
        <taxon>Marasmiaceae</taxon>
        <taxon>Tetrapyrgos</taxon>
    </lineage>
</organism>
<dbReference type="EMBL" id="JAACJM010000012">
    <property type="protein sequence ID" value="KAF5370155.1"/>
    <property type="molecule type" value="Genomic_DNA"/>
</dbReference>
<proteinExistence type="predicted"/>
<accession>A0A8H5GSS7</accession>
<evidence type="ECO:0000313" key="4">
    <source>
        <dbReference type="Proteomes" id="UP000559256"/>
    </source>
</evidence>
<comment type="caution">
    <text evidence="3">The sequence shown here is derived from an EMBL/GenBank/DDBJ whole genome shotgun (WGS) entry which is preliminary data.</text>
</comment>
<keyword evidence="4" id="KW-1185">Reference proteome</keyword>